<evidence type="ECO:0000259" key="9">
    <source>
        <dbReference type="Pfam" id="PF00924"/>
    </source>
</evidence>
<evidence type="ECO:0000256" key="3">
    <source>
        <dbReference type="ARBA" id="ARBA00022692"/>
    </source>
</evidence>
<dbReference type="SUPFAM" id="SSF50182">
    <property type="entry name" value="Sm-like ribonucleoproteins"/>
    <property type="match status" value="1"/>
</dbReference>
<feature type="domain" description="Mechanosensitive ion channel MscS" evidence="9">
    <location>
        <begin position="189"/>
        <end position="255"/>
    </location>
</feature>
<proteinExistence type="inferred from homology"/>
<comment type="caution">
    <text evidence="10">The sequence shown here is derived from an EMBL/GenBank/DDBJ whole genome shotgun (WGS) entry which is preliminary data.</text>
</comment>
<feature type="transmembrane region" description="Helical" evidence="7">
    <location>
        <begin position="144"/>
        <end position="165"/>
    </location>
</feature>
<gene>
    <name evidence="10" type="ORF">GQN54_07660</name>
</gene>
<dbReference type="PANTHER" id="PTHR30221:SF1">
    <property type="entry name" value="SMALL-CONDUCTANCE MECHANOSENSITIVE CHANNEL"/>
    <property type="match status" value="1"/>
</dbReference>
<keyword evidence="5 7" id="KW-0472">Membrane</keyword>
<name>A0A6N9NKJ6_9FLAO</name>
<feature type="region of interest" description="Disordered" evidence="6">
    <location>
        <begin position="53"/>
        <end position="72"/>
    </location>
</feature>
<evidence type="ECO:0000256" key="7">
    <source>
        <dbReference type="SAM" id="Phobius"/>
    </source>
</evidence>
<evidence type="ECO:0000313" key="11">
    <source>
        <dbReference type="Proteomes" id="UP000470771"/>
    </source>
</evidence>
<evidence type="ECO:0000313" key="10">
    <source>
        <dbReference type="EMBL" id="NBG65991.1"/>
    </source>
</evidence>
<dbReference type="InterPro" id="IPR023408">
    <property type="entry name" value="MscS_beta-dom_sf"/>
</dbReference>
<organism evidence="10 11">
    <name type="scientific">Acidiluteibacter ferrifornacis</name>
    <dbReference type="NCBI Taxonomy" id="2692424"/>
    <lineage>
        <taxon>Bacteria</taxon>
        <taxon>Pseudomonadati</taxon>
        <taxon>Bacteroidota</taxon>
        <taxon>Flavobacteriia</taxon>
        <taxon>Flavobacteriales</taxon>
        <taxon>Cryomorphaceae</taxon>
        <taxon>Acidiluteibacter</taxon>
    </lineage>
</organism>
<keyword evidence="8" id="KW-0732">Signal</keyword>
<feature type="transmembrane region" description="Helical" evidence="7">
    <location>
        <begin position="106"/>
        <end position="123"/>
    </location>
</feature>
<dbReference type="SUPFAM" id="SSF82861">
    <property type="entry name" value="Mechanosensitive channel protein MscS (YggB), transmembrane region"/>
    <property type="match status" value="1"/>
</dbReference>
<dbReference type="Pfam" id="PF00924">
    <property type="entry name" value="MS_channel_2nd"/>
    <property type="match status" value="1"/>
</dbReference>
<keyword evidence="11" id="KW-1185">Reference proteome</keyword>
<evidence type="ECO:0000256" key="6">
    <source>
        <dbReference type="SAM" id="MobiDB-lite"/>
    </source>
</evidence>
<dbReference type="InterPro" id="IPR006685">
    <property type="entry name" value="MscS_channel_2nd"/>
</dbReference>
<keyword evidence="3 7" id="KW-0812">Transmembrane</keyword>
<sequence>MKVILKYGTLLIALTFHLVAFSQTKQNPFTELVPESLYDTAEVKIDTSEADSLTSVNSDSSLPSKKKDSSIITKAGQRIDAANEEAEKESNPPLEGIKSILSFGKIFWTIVLLVLGYFVISVLSKIADSLAERNAQHRYTFKSLIPFIKIVGWSLIITIIIAGVFQPPFETVLAVTASIGIAVGFAAQDILKNIFGGIMIVFDRPFQVGDKIEVGNYYGEVVEIGLRSTRIVTKDDSLVSVPNSEVVNTAVSNSNAGESNCQVVAEIWLPIDIDTSRAREIAIEAAQVSPYIYLNKPIVVLFLNDVKERRSYLKMRLKAYVSDTRNEFVFMSDMTERTTKEFLAQGIIKKEDLF</sequence>
<dbReference type="PANTHER" id="PTHR30221">
    <property type="entry name" value="SMALL-CONDUCTANCE MECHANOSENSITIVE CHANNEL"/>
    <property type="match status" value="1"/>
</dbReference>
<accession>A0A6N9NKJ6</accession>
<keyword evidence="4 7" id="KW-1133">Transmembrane helix</keyword>
<dbReference type="GO" id="GO:0008381">
    <property type="term" value="F:mechanosensitive monoatomic ion channel activity"/>
    <property type="evidence" value="ECO:0007669"/>
    <property type="project" value="InterPro"/>
</dbReference>
<dbReference type="InterPro" id="IPR010920">
    <property type="entry name" value="LSM_dom_sf"/>
</dbReference>
<dbReference type="Proteomes" id="UP000470771">
    <property type="component" value="Unassembled WGS sequence"/>
</dbReference>
<evidence type="ECO:0000256" key="5">
    <source>
        <dbReference type="ARBA" id="ARBA00023136"/>
    </source>
</evidence>
<evidence type="ECO:0000256" key="1">
    <source>
        <dbReference type="ARBA" id="ARBA00004141"/>
    </source>
</evidence>
<dbReference type="InterPro" id="IPR045275">
    <property type="entry name" value="MscS_archaea/bacteria_type"/>
</dbReference>
<feature type="transmembrane region" description="Helical" evidence="7">
    <location>
        <begin position="171"/>
        <end position="191"/>
    </location>
</feature>
<evidence type="ECO:0000256" key="2">
    <source>
        <dbReference type="ARBA" id="ARBA00008017"/>
    </source>
</evidence>
<dbReference type="RefSeq" id="WP_160632939.1">
    <property type="nucleotide sequence ID" value="NZ_WWNE01000006.1"/>
</dbReference>
<evidence type="ECO:0000256" key="8">
    <source>
        <dbReference type="SAM" id="SignalP"/>
    </source>
</evidence>
<evidence type="ECO:0000256" key="4">
    <source>
        <dbReference type="ARBA" id="ARBA00022989"/>
    </source>
</evidence>
<comment type="subcellular location">
    <subcellularLocation>
        <location evidence="1">Membrane</location>
        <topology evidence="1">Multi-pass membrane protein</topology>
    </subcellularLocation>
</comment>
<reference evidence="10 11" key="1">
    <citation type="submission" date="2019-12" db="EMBL/GenBank/DDBJ databases">
        <authorList>
            <person name="Zhao J."/>
        </authorList>
    </citation>
    <scope>NUCLEOTIDE SEQUENCE [LARGE SCALE GENOMIC DNA]</scope>
    <source>
        <strain evidence="10 11">S-15</strain>
    </source>
</reference>
<protein>
    <submittedName>
        <fullName evidence="10">Mechanosensitive ion channel</fullName>
    </submittedName>
</protein>
<comment type="similarity">
    <text evidence="2">Belongs to the MscS (TC 1.A.23) family.</text>
</comment>
<dbReference type="Gene3D" id="2.30.30.60">
    <property type="match status" value="1"/>
</dbReference>
<dbReference type="AlphaFoldDB" id="A0A6N9NKJ6"/>
<dbReference type="Gene3D" id="1.10.287.1260">
    <property type="match status" value="1"/>
</dbReference>
<feature type="chain" id="PRO_5026973678" evidence="8">
    <location>
        <begin position="23"/>
        <end position="354"/>
    </location>
</feature>
<dbReference type="InterPro" id="IPR011014">
    <property type="entry name" value="MscS_channel_TM-2"/>
</dbReference>
<feature type="signal peptide" evidence="8">
    <location>
        <begin position="1"/>
        <end position="22"/>
    </location>
</feature>
<dbReference type="GO" id="GO:0016020">
    <property type="term" value="C:membrane"/>
    <property type="evidence" value="ECO:0007669"/>
    <property type="project" value="UniProtKB-SubCell"/>
</dbReference>
<dbReference type="EMBL" id="WWNE01000006">
    <property type="protein sequence ID" value="NBG65991.1"/>
    <property type="molecule type" value="Genomic_DNA"/>
</dbReference>